<protein>
    <recommendedName>
        <fullName evidence="15">Histidine biosynthesis bifunctional protein HisIE</fullName>
    </recommendedName>
    <domain>
        <recommendedName>
            <fullName evidence="15">Phosphoribosyl-AMP cyclohydrolase</fullName>
            <shortName evidence="15">PRA-CH</shortName>
            <ecNumber evidence="15">3.5.4.19</ecNumber>
        </recommendedName>
    </domain>
    <domain>
        <recommendedName>
            <fullName evidence="15">Phosphoribosyl-ATP pyrophosphatase</fullName>
            <shortName evidence="15">PRA-PH</shortName>
            <ecNumber evidence="15">3.6.1.31</ecNumber>
        </recommendedName>
    </domain>
</protein>
<dbReference type="GO" id="GO:0004635">
    <property type="term" value="F:phosphoribosyl-AMP cyclohydrolase activity"/>
    <property type="evidence" value="ECO:0007669"/>
    <property type="project" value="UniProtKB-EC"/>
</dbReference>
<dbReference type="Pfam" id="PF01503">
    <property type="entry name" value="PRA-PH"/>
    <property type="match status" value="1"/>
</dbReference>
<dbReference type="PANTHER" id="PTHR42945:SF9">
    <property type="entry name" value="HISTIDINE BIOSYNTHESIS BIFUNCTIONAL PROTEIN HISIE"/>
    <property type="match status" value="1"/>
</dbReference>
<dbReference type="RefSeq" id="WP_377773524.1">
    <property type="nucleotide sequence ID" value="NZ_JBHUOQ010000003.1"/>
</dbReference>
<sequence length="207" mass="23575">MEPNFDKLDGLLSVILQDTHTNQVLMNGYMNQEAYQKTLADGVVWFYARSKGRLWKKGESSGHVQNVISMRLDCDQDALLIEVNPEGPTCHLGTQSCFGDDDFNLQVLEKTIQEKIAEPKDGSYTKYLIEEGSDKILKKCGEEMTEVVIAAKNKDKDELISETSDLLYHLLVMLNHEGVALKDVEEKLQSRHGKKQKISRRNDIQTW</sequence>
<evidence type="ECO:0000313" key="18">
    <source>
        <dbReference type="Proteomes" id="UP001597519"/>
    </source>
</evidence>
<comment type="caution">
    <text evidence="17">The sequence shown here is derived from an EMBL/GenBank/DDBJ whole genome shotgun (WGS) entry which is preliminary data.</text>
</comment>
<keyword evidence="9 15" id="KW-0028">Amino-acid biosynthesis</keyword>
<dbReference type="Pfam" id="PF01502">
    <property type="entry name" value="PRA-CH"/>
    <property type="match status" value="1"/>
</dbReference>
<dbReference type="SUPFAM" id="SSF141734">
    <property type="entry name" value="HisI-like"/>
    <property type="match status" value="1"/>
</dbReference>
<evidence type="ECO:0000256" key="13">
    <source>
        <dbReference type="ARBA" id="ARBA00023102"/>
    </source>
</evidence>
<comment type="pathway">
    <text evidence="4 15">Amino-acid biosynthesis; L-histidine biosynthesis; L-histidine from 5-phospho-alpha-D-ribose 1-diphosphate: step 3/9.</text>
</comment>
<dbReference type="Proteomes" id="UP001597519">
    <property type="component" value="Unassembled WGS sequence"/>
</dbReference>
<feature type="region of interest" description="Phosphoribosyl-ATP pyrophosphohydrolase" evidence="15">
    <location>
        <begin position="105"/>
        <end position="207"/>
    </location>
</feature>
<dbReference type="InterPro" id="IPR038019">
    <property type="entry name" value="PRib_AMP_CycHydrolase_sf"/>
</dbReference>
<keyword evidence="12 15" id="KW-0067">ATP-binding</keyword>
<dbReference type="HAMAP" id="MF_01019">
    <property type="entry name" value="HisIE"/>
    <property type="match status" value="1"/>
</dbReference>
<accession>A0ABW5WUK3</accession>
<proteinExistence type="inferred from homology"/>
<evidence type="ECO:0000256" key="6">
    <source>
        <dbReference type="ARBA" id="ARBA00007731"/>
    </source>
</evidence>
<comment type="pathway">
    <text evidence="5 15">Amino-acid biosynthesis; L-histidine biosynthesis; L-histidine from 5-phospho-alpha-D-ribose 1-diphosphate: step 2/9.</text>
</comment>
<evidence type="ECO:0000259" key="16">
    <source>
        <dbReference type="Pfam" id="PF01502"/>
    </source>
</evidence>
<dbReference type="HAMAP" id="MF_01020">
    <property type="entry name" value="HisE"/>
    <property type="match status" value="1"/>
</dbReference>
<dbReference type="SUPFAM" id="SSF101386">
    <property type="entry name" value="all-alpha NTP pyrophosphatases"/>
    <property type="match status" value="1"/>
</dbReference>
<feature type="domain" description="Phosphoribosyl-AMP cyclohydrolase" evidence="16">
    <location>
        <begin position="26"/>
        <end position="98"/>
    </location>
</feature>
<evidence type="ECO:0000256" key="3">
    <source>
        <dbReference type="ARBA" id="ARBA00004496"/>
    </source>
</evidence>
<comment type="similarity">
    <text evidence="7 15">In the N-terminal section; belongs to the PRA-CH family.</text>
</comment>
<keyword evidence="10 15" id="KW-0547">Nucleotide-binding</keyword>
<dbReference type="InterPro" id="IPR021130">
    <property type="entry name" value="PRib-ATP_PPHydrolase-like"/>
</dbReference>
<keyword evidence="14 15" id="KW-0511">Multifunctional enzyme</keyword>
<evidence type="ECO:0000313" key="17">
    <source>
        <dbReference type="EMBL" id="MFD2830465.1"/>
    </source>
</evidence>
<dbReference type="NCBIfam" id="NF002747">
    <property type="entry name" value="PRK02759.1"/>
    <property type="match status" value="1"/>
</dbReference>
<feature type="region of interest" description="Phosphoribosyl-AMP cyclohydrolase" evidence="15">
    <location>
        <begin position="1"/>
        <end position="104"/>
    </location>
</feature>
<evidence type="ECO:0000256" key="5">
    <source>
        <dbReference type="ARBA" id="ARBA00005204"/>
    </source>
</evidence>
<evidence type="ECO:0000256" key="12">
    <source>
        <dbReference type="ARBA" id="ARBA00022840"/>
    </source>
</evidence>
<dbReference type="InterPro" id="IPR023019">
    <property type="entry name" value="His_synth_HisIE"/>
</dbReference>
<dbReference type="Gene3D" id="3.10.20.810">
    <property type="entry name" value="Phosphoribosyl-AMP cyclohydrolase"/>
    <property type="match status" value="1"/>
</dbReference>
<dbReference type="EMBL" id="JBHUOQ010000003">
    <property type="protein sequence ID" value="MFD2830465.1"/>
    <property type="molecule type" value="Genomic_DNA"/>
</dbReference>
<name>A0ABW5WUK3_9STAP</name>
<evidence type="ECO:0000256" key="11">
    <source>
        <dbReference type="ARBA" id="ARBA00022801"/>
    </source>
</evidence>
<keyword evidence="8 15" id="KW-0963">Cytoplasm</keyword>
<evidence type="ECO:0000256" key="15">
    <source>
        <dbReference type="HAMAP-Rule" id="MF_01019"/>
    </source>
</evidence>
<gene>
    <name evidence="15 17" type="primary">hisIE</name>
    <name evidence="15" type="synonym">hisI</name>
    <name evidence="17" type="ORF">ACFSX4_08335</name>
</gene>
<dbReference type="NCBIfam" id="NF000768">
    <property type="entry name" value="PRK00051.1"/>
    <property type="match status" value="1"/>
</dbReference>
<dbReference type="PANTHER" id="PTHR42945">
    <property type="entry name" value="HISTIDINE BIOSYNTHESIS BIFUNCTIONAL PROTEIN"/>
    <property type="match status" value="1"/>
</dbReference>
<comment type="similarity">
    <text evidence="6 15">In the C-terminal section; belongs to the PRA-PH family.</text>
</comment>
<organism evidence="17 18">
    <name type="scientific">Corticicoccus populi</name>
    <dbReference type="NCBI Taxonomy" id="1812821"/>
    <lineage>
        <taxon>Bacteria</taxon>
        <taxon>Bacillati</taxon>
        <taxon>Bacillota</taxon>
        <taxon>Bacilli</taxon>
        <taxon>Bacillales</taxon>
        <taxon>Staphylococcaceae</taxon>
        <taxon>Corticicoccus</taxon>
    </lineage>
</organism>
<reference evidence="18" key="1">
    <citation type="journal article" date="2019" name="Int. J. Syst. Evol. Microbiol.">
        <title>The Global Catalogue of Microorganisms (GCM) 10K type strain sequencing project: providing services to taxonomists for standard genome sequencing and annotation.</title>
        <authorList>
            <consortium name="The Broad Institute Genomics Platform"/>
            <consortium name="The Broad Institute Genome Sequencing Center for Infectious Disease"/>
            <person name="Wu L."/>
            <person name="Ma J."/>
        </authorList>
    </citation>
    <scope>NUCLEOTIDE SEQUENCE [LARGE SCALE GENOMIC DNA]</scope>
    <source>
        <strain evidence="18">KCTC 33575</strain>
    </source>
</reference>
<dbReference type="EC" id="3.5.4.19" evidence="15"/>
<dbReference type="GO" id="GO:0004636">
    <property type="term" value="F:phosphoribosyl-ATP diphosphatase activity"/>
    <property type="evidence" value="ECO:0007669"/>
    <property type="project" value="UniProtKB-EC"/>
</dbReference>
<evidence type="ECO:0000256" key="7">
    <source>
        <dbReference type="ARBA" id="ARBA00008299"/>
    </source>
</evidence>
<keyword evidence="18" id="KW-1185">Reference proteome</keyword>
<evidence type="ECO:0000256" key="10">
    <source>
        <dbReference type="ARBA" id="ARBA00022741"/>
    </source>
</evidence>
<dbReference type="CDD" id="cd11534">
    <property type="entry name" value="NTP-PPase_HisIE_like"/>
    <property type="match status" value="1"/>
</dbReference>
<evidence type="ECO:0000256" key="1">
    <source>
        <dbReference type="ARBA" id="ARBA00000024"/>
    </source>
</evidence>
<comment type="catalytic activity">
    <reaction evidence="1 15">
        <text>1-(5-phospho-beta-D-ribosyl)-5'-AMP + H2O = 1-(5-phospho-beta-D-ribosyl)-5-[(5-phospho-beta-D-ribosylamino)methylideneamino]imidazole-4-carboxamide</text>
        <dbReference type="Rhea" id="RHEA:20049"/>
        <dbReference type="ChEBI" id="CHEBI:15377"/>
        <dbReference type="ChEBI" id="CHEBI:58435"/>
        <dbReference type="ChEBI" id="CHEBI:59457"/>
        <dbReference type="EC" id="3.5.4.19"/>
    </reaction>
</comment>
<dbReference type="Gene3D" id="1.10.287.1080">
    <property type="entry name" value="MazG-like"/>
    <property type="match status" value="1"/>
</dbReference>
<evidence type="ECO:0000256" key="14">
    <source>
        <dbReference type="ARBA" id="ARBA00023268"/>
    </source>
</evidence>
<dbReference type="EC" id="3.6.1.31" evidence="15"/>
<keyword evidence="11 15" id="KW-0378">Hydrolase</keyword>
<dbReference type="NCBIfam" id="TIGR03188">
    <property type="entry name" value="histidine_hisI"/>
    <property type="match status" value="1"/>
</dbReference>
<keyword evidence="13 15" id="KW-0368">Histidine biosynthesis</keyword>
<evidence type="ECO:0000256" key="9">
    <source>
        <dbReference type="ARBA" id="ARBA00022605"/>
    </source>
</evidence>
<evidence type="ECO:0000256" key="2">
    <source>
        <dbReference type="ARBA" id="ARBA00001460"/>
    </source>
</evidence>
<dbReference type="InterPro" id="IPR008179">
    <property type="entry name" value="HisE"/>
</dbReference>
<evidence type="ECO:0000256" key="8">
    <source>
        <dbReference type="ARBA" id="ARBA00022490"/>
    </source>
</evidence>
<comment type="subcellular location">
    <subcellularLocation>
        <location evidence="3 15">Cytoplasm</location>
    </subcellularLocation>
</comment>
<comment type="catalytic activity">
    <reaction evidence="2 15">
        <text>1-(5-phospho-beta-D-ribosyl)-ATP + H2O = 1-(5-phospho-beta-D-ribosyl)-5'-AMP + diphosphate + H(+)</text>
        <dbReference type="Rhea" id="RHEA:22828"/>
        <dbReference type="ChEBI" id="CHEBI:15377"/>
        <dbReference type="ChEBI" id="CHEBI:15378"/>
        <dbReference type="ChEBI" id="CHEBI:33019"/>
        <dbReference type="ChEBI" id="CHEBI:59457"/>
        <dbReference type="ChEBI" id="CHEBI:73183"/>
        <dbReference type="EC" id="3.6.1.31"/>
    </reaction>
</comment>
<dbReference type="InterPro" id="IPR002496">
    <property type="entry name" value="PRib_AMP_CycHydrolase_dom"/>
</dbReference>
<evidence type="ECO:0000256" key="4">
    <source>
        <dbReference type="ARBA" id="ARBA00005169"/>
    </source>
</evidence>